<keyword evidence="4" id="KW-1185">Reference proteome</keyword>
<name>A0ABW9Z8F4_9HYPH</name>
<dbReference type="EMBL" id="JAAAXJ010000030">
    <property type="protein sequence ID" value="NBJ27186.1"/>
    <property type="molecule type" value="Genomic_DNA"/>
</dbReference>
<dbReference type="Pfam" id="PF08239">
    <property type="entry name" value="SH3_3"/>
    <property type="match status" value="1"/>
</dbReference>
<feature type="compositionally biased region" description="Basic and acidic residues" evidence="1">
    <location>
        <begin position="8"/>
        <end position="20"/>
    </location>
</feature>
<evidence type="ECO:0000313" key="4">
    <source>
        <dbReference type="Proteomes" id="UP000818323"/>
    </source>
</evidence>
<dbReference type="InterPro" id="IPR003646">
    <property type="entry name" value="SH3-like_bac-type"/>
</dbReference>
<dbReference type="Gene3D" id="2.30.30.40">
    <property type="entry name" value="SH3 Domains"/>
    <property type="match status" value="1"/>
</dbReference>
<feature type="domain" description="SH3b" evidence="2">
    <location>
        <begin position="7"/>
        <end position="59"/>
    </location>
</feature>
<reference evidence="3 4" key="1">
    <citation type="submission" date="2020-01" db="EMBL/GenBank/DDBJ databases">
        <title>Microvirga sp. nov., an arsenate reduction bacterium isolated from Tibet hotspring sediments.</title>
        <authorList>
            <person name="Yuan C.-G."/>
        </authorList>
    </citation>
    <scope>NUCLEOTIDE SEQUENCE [LARGE SCALE GENOMIC DNA]</scope>
    <source>
        <strain evidence="3 4">SYSU G3D203</strain>
    </source>
</reference>
<evidence type="ECO:0000313" key="3">
    <source>
        <dbReference type="EMBL" id="NBJ27186.1"/>
    </source>
</evidence>
<proteinExistence type="predicted"/>
<gene>
    <name evidence="3" type="ORF">GR303_22965</name>
</gene>
<protein>
    <submittedName>
        <fullName evidence="3">SH3 domain-containing protein</fullName>
    </submittedName>
</protein>
<feature type="region of interest" description="Disordered" evidence="1">
    <location>
        <begin position="1"/>
        <end position="20"/>
    </location>
</feature>
<evidence type="ECO:0000259" key="2">
    <source>
        <dbReference type="Pfam" id="PF08239"/>
    </source>
</evidence>
<dbReference type="Proteomes" id="UP000818323">
    <property type="component" value="Unassembled WGS sequence"/>
</dbReference>
<accession>A0ABW9Z8F4</accession>
<comment type="caution">
    <text evidence="3">The sequence shown here is derived from an EMBL/GenBank/DDBJ whole genome shotgun (WGS) entry which is preliminary data.</text>
</comment>
<evidence type="ECO:0000256" key="1">
    <source>
        <dbReference type="SAM" id="MobiDB-lite"/>
    </source>
</evidence>
<sequence>MAVARTAHVRELPTTKSRSRDKLAPGHLLELRDVRGDWFQVRYVDGLSGEVRSGWIFGKLTVPK</sequence>
<organism evidence="3 4">
    <name type="scientific">Microvirga arsenatis</name>
    <dbReference type="NCBI Taxonomy" id="2692265"/>
    <lineage>
        <taxon>Bacteria</taxon>
        <taxon>Pseudomonadati</taxon>
        <taxon>Pseudomonadota</taxon>
        <taxon>Alphaproteobacteria</taxon>
        <taxon>Hyphomicrobiales</taxon>
        <taxon>Methylobacteriaceae</taxon>
        <taxon>Microvirga</taxon>
    </lineage>
</organism>